<dbReference type="Pfam" id="PF23430">
    <property type="entry name" value="DUF7117"/>
    <property type="match status" value="2"/>
</dbReference>
<organism evidence="2 3">
    <name type="scientific">Natronoglomus mannanivorans</name>
    <dbReference type="NCBI Taxonomy" id="2979990"/>
    <lineage>
        <taxon>Archaea</taxon>
        <taxon>Methanobacteriati</taxon>
        <taxon>Methanobacteriota</taxon>
        <taxon>Stenosarchaea group</taxon>
        <taxon>Halobacteria</taxon>
        <taxon>Halobacteriales</taxon>
        <taxon>Natrialbaceae</taxon>
        <taxon>Natronoglomus</taxon>
    </lineage>
</organism>
<gene>
    <name evidence="2" type="ORF">OB960_02940</name>
</gene>
<name>A0AAP2YWV0_9EURY</name>
<comment type="caution">
    <text evidence="2">The sequence shown here is derived from an EMBL/GenBank/DDBJ whole genome shotgun (WGS) entry which is preliminary data.</text>
</comment>
<dbReference type="InterPro" id="IPR055541">
    <property type="entry name" value="DUF7117"/>
</dbReference>
<reference evidence="2" key="1">
    <citation type="submission" date="2022-09" db="EMBL/GenBank/DDBJ databases">
        <title>Enrichment on poylsaccharides allowed isolation of novel metabolic and taxonomic groups of Haloarchaea.</title>
        <authorList>
            <person name="Sorokin D.Y."/>
            <person name="Elcheninov A.G."/>
            <person name="Khizhniak T.V."/>
            <person name="Kolganova T.V."/>
            <person name="Kublanov I.V."/>
        </authorList>
    </citation>
    <scope>NUCLEOTIDE SEQUENCE</scope>
    <source>
        <strain evidence="2">AArc-xg1-1</strain>
    </source>
</reference>
<feature type="compositionally biased region" description="Basic and acidic residues" evidence="1">
    <location>
        <begin position="183"/>
        <end position="198"/>
    </location>
</feature>
<evidence type="ECO:0000313" key="3">
    <source>
        <dbReference type="Proteomes" id="UP001321018"/>
    </source>
</evidence>
<evidence type="ECO:0000256" key="1">
    <source>
        <dbReference type="SAM" id="MobiDB-lite"/>
    </source>
</evidence>
<dbReference type="RefSeq" id="WP_338002185.1">
    <property type="nucleotide sequence ID" value="NZ_JAOPKA010000001.1"/>
</dbReference>
<dbReference type="EMBL" id="JAOPKA010000001">
    <property type="protein sequence ID" value="MCU4740350.1"/>
    <property type="molecule type" value="Genomic_DNA"/>
</dbReference>
<proteinExistence type="predicted"/>
<dbReference type="Proteomes" id="UP001321018">
    <property type="component" value="Unassembled WGS sequence"/>
</dbReference>
<sequence length="267" mass="30291">MKIRGERECTECGTRWSYYETGSVGCPACGSIQSVGIDDRTEHTDLETPFDLTAIRNAIDEDPIEDIASRARDECQAYVRRRGFINAGRLESLDDDYLAATELLHVSDIVGRLREYELSDDEELYFLSLLRDADGGQRPPVSEVPRSLQSARGLAYANAVHEYRRDIRTWVDDQTAQQQRTRSRTEHQDQHQHQHQDDPSVLTSLERSTLEALGEHVTRIRMLDGDIEPRTAETLVDATRDLATGIRDDDDTAVAQAQNRLERLSFG</sequence>
<feature type="region of interest" description="Disordered" evidence="1">
    <location>
        <begin position="174"/>
        <end position="202"/>
    </location>
</feature>
<dbReference type="AlphaFoldDB" id="A0AAP2YWV0"/>
<protein>
    <submittedName>
        <fullName evidence="2">TFIIB-type zinc ribbon-containing protein</fullName>
    </submittedName>
</protein>
<accession>A0AAP2YWV0</accession>
<evidence type="ECO:0000313" key="2">
    <source>
        <dbReference type="EMBL" id="MCU4740350.1"/>
    </source>
</evidence>